<dbReference type="Pfam" id="PF13599">
    <property type="entry name" value="Pentapeptide_4"/>
    <property type="match status" value="2"/>
</dbReference>
<dbReference type="InterPro" id="IPR052949">
    <property type="entry name" value="PA_immunity-related"/>
</dbReference>
<dbReference type="RefSeq" id="WP_283420883.1">
    <property type="nucleotide sequence ID" value="NZ_FXTZ01000001.1"/>
</dbReference>
<dbReference type="EMBL" id="FXTZ01000001">
    <property type="protein sequence ID" value="SMP06167.1"/>
    <property type="molecule type" value="Genomic_DNA"/>
</dbReference>
<dbReference type="Gene3D" id="2.160.20.80">
    <property type="entry name" value="E3 ubiquitin-protein ligase SopA"/>
    <property type="match status" value="1"/>
</dbReference>
<keyword evidence="2" id="KW-1185">Reference proteome</keyword>
<dbReference type="PANTHER" id="PTHR42999:SF1">
    <property type="entry name" value="PENTAPEPTIDE REPEAT-CONTAINING PROTEIN"/>
    <property type="match status" value="1"/>
</dbReference>
<protein>
    <submittedName>
        <fullName evidence="1">Pentapeptide repeat-containing protein</fullName>
    </submittedName>
</protein>
<evidence type="ECO:0000313" key="2">
    <source>
        <dbReference type="Proteomes" id="UP001157960"/>
    </source>
</evidence>
<dbReference type="InterPro" id="IPR001646">
    <property type="entry name" value="5peptide_repeat"/>
</dbReference>
<dbReference type="SUPFAM" id="SSF141571">
    <property type="entry name" value="Pentapeptide repeat-like"/>
    <property type="match status" value="1"/>
</dbReference>
<accession>A0ABY1NDA2</accession>
<gene>
    <name evidence="1" type="ORF">SAMN06264346_101509</name>
</gene>
<comment type="caution">
    <text evidence="1">The sequence shown here is derived from an EMBL/GenBank/DDBJ whole genome shotgun (WGS) entry which is preliminary data.</text>
</comment>
<dbReference type="Proteomes" id="UP001157960">
    <property type="component" value="Unassembled WGS sequence"/>
</dbReference>
<sequence>MKEAYFLDETFESAGFSQIQKGEYENCIFRNCNLEYADLSGFSFIDCKFVGCNLSLTKLVSTAFRNVVFKESKMFGLHFDDCNEFGMSFSFDGCALNNSVFYKATIRKTIFKNSKLIEVDFTESDLSSSVFNNCDLSGAVFDNTNLEKADFRTSVHYAIDPLKNRLKKAKFSLSEIPGLLHQFDIEIDKNG</sequence>
<evidence type="ECO:0000313" key="1">
    <source>
        <dbReference type="EMBL" id="SMP06167.1"/>
    </source>
</evidence>
<organism evidence="1 2">
    <name type="scientific">Chryseobacterium profundimaris</name>
    <dbReference type="NCBI Taxonomy" id="1387275"/>
    <lineage>
        <taxon>Bacteria</taxon>
        <taxon>Pseudomonadati</taxon>
        <taxon>Bacteroidota</taxon>
        <taxon>Flavobacteriia</taxon>
        <taxon>Flavobacteriales</taxon>
        <taxon>Weeksellaceae</taxon>
        <taxon>Chryseobacterium group</taxon>
        <taxon>Chryseobacterium</taxon>
    </lineage>
</organism>
<proteinExistence type="predicted"/>
<dbReference type="PANTHER" id="PTHR42999">
    <property type="entry name" value="ANTIBIOTIC RESISTANCE PROTEIN MCBG"/>
    <property type="match status" value="1"/>
</dbReference>
<name>A0ABY1NDA2_9FLAO</name>
<reference evidence="1 2" key="1">
    <citation type="submission" date="2017-05" db="EMBL/GenBank/DDBJ databases">
        <authorList>
            <person name="Varghese N."/>
            <person name="Submissions S."/>
        </authorList>
    </citation>
    <scope>NUCLEOTIDE SEQUENCE [LARGE SCALE GENOMIC DNA]</scope>
    <source>
        <strain evidence="1 2">DSM 28214</strain>
    </source>
</reference>